<gene>
    <name evidence="2" type="ORF">Ocin01_10122</name>
</gene>
<dbReference type="OrthoDB" id="6129702at2759"/>
<organism evidence="2 3">
    <name type="scientific">Orchesella cincta</name>
    <name type="common">Springtail</name>
    <name type="synonym">Podura cincta</name>
    <dbReference type="NCBI Taxonomy" id="48709"/>
    <lineage>
        <taxon>Eukaryota</taxon>
        <taxon>Metazoa</taxon>
        <taxon>Ecdysozoa</taxon>
        <taxon>Arthropoda</taxon>
        <taxon>Hexapoda</taxon>
        <taxon>Collembola</taxon>
        <taxon>Entomobryomorpha</taxon>
        <taxon>Entomobryoidea</taxon>
        <taxon>Orchesellidae</taxon>
        <taxon>Orchesellinae</taxon>
        <taxon>Orchesella</taxon>
    </lineage>
</organism>
<feature type="compositionally biased region" description="Polar residues" evidence="1">
    <location>
        <begin position="116"/>
        <end position="125"/>
    </location>
</feature>
<feature type="region of interest" description="Disordered" evidence="1">
    <location>
        <begin position="233"/>
        <end position="269"/>
    </location>
</feature>
<keyword evidence="3" id="KW-1185">Reference proteome</keyword>
<evidence type="ECO:0000256" key="1">
    <source>
        <dbReference type="SAM" id="MobiDB-lite"/>
    </source>
</evidence>
<reference evidence="2 3" key="1">
    <citation type="journal article" date="2016" name="Genome Biol. Evol.">
        <title>Gene Family Evolution Reflects Adaptation to Soil Environmental Stressors in the Genome of the Collembolan Orchesella cincta.</title>
        <authorList>
            <person name="Faddeeva-Vakhrusheva A."/>
            <person name="Derks M.F."/>
            <person name="Anvar S.Y."/>
            <person name="Agamennone V."/>
            <person name="Suring W."/>
            <person name="Smit S."/>
            <person name="van Straalen N.M."/>
            <person name="Roelofs D."/>
        </authorList>
    </citation>
    <scope>NUCLEOTIDE SEQUENCE [LARGE SCALE GENOMIC DNA]</scope>
    <source>
        <tissue evidence="2">Mixed pool</tissue>
    </source>
</reference>
<feature type="region of interest" description="Disordered" evidence="1">
    <location>
        <begin position="108"/>
        <end position="127"/>
    </location>
</feature>
<dbReference type="Proteomes" id="UP000094527">
    <property type="component" value="Unassembled WGS sequence"/>
</dbReference>
<evidence type="ECO:0000313" key="2">
    <source>
        <dbReference type="EMBL" id="ODM96551.1"/>
    </source>
</evidence>
<dbReference type="EMBL" id="LJIJ01000527">
    <property type="protein sequence ID" value="ODM96551.1"/>
    <property type="molecule type" value="Genomic_DNA"/>
</dbReference>
<proteinExistence type="predicted"/>
<accession>A0A1D2MUG7</accession>
<dbReference type="AlphaFoldDB" id="A0A1D2MUG7"/>
<protein>
    <submittedName>
        <fullName evidence="2">LIM domain-containing protein E</fullName>
    </submittedName>
</protein>
<dbReference type="OMA" id="QINAEFM"/>
<dbReference type="STRING" id="48709.A0A1D2MUG7"/>
<sequence length="269" mass="30710">MILCGVTALYQQQVGPLKDFSFFHSGCFKCCVCGSRLSLRTYYHSQHDQDDKEVYCMSHVPKPGPGHLDGSSVGIRAALSVPKSVPIAIFSKASSKFEATMFDPRRENGASPLFDTPSQQQQTPKTRSHNFGRFDASALHIAHALKATELQKAYKKEKPMHYYLVRNVKLLVCKIRKIASAIMPCAKPMLTSKLKGPKEEQTELEMRHRKKRTTYQKFQKQGRKGQINAEFMREGKWGTGEDAHTVSKLRAKEKEDLERHMTIRRDKRH</sequence>
<comment type="caution">
    <text evidence="2">The sequence shown here is derived from an EMBL/GenBank/DDBJ whole genome shotgun (WGS) entry which is preliminary data.</text>
</comment>
<dbReference type="Gene3D" id="2.10.110.10">
    <property type="entry name" value="Cysteine Rich Protein"/>
    <property type="match status" value="1"/>
</dbReference>
<name>A0A1D2MUG7_ORCCI</name>
<evidence type="ECO:0000313" key="3">
    <source>
        <dbReference type="Proteomes" id="UP000094527"/>
    </source>
</evidence>